<dbReference type="EMBL" id="JABFUD020000012">
    <property type="protein sequence ID" value="KAI5072172.1"/>
    <property type="molecule type" value="Genomic_DNA"/>
</dbReference>
<evidence type="ECO:0000256" key="1">
    <source>
        <dbReference type="SAM" id="Phobius"/>
    </source>
</evidence>
<evidence type="ECO:0000313" key="2">
    <source>
        <dbReference type="EMBL" id="KAI5072172.1"/>
    </source>
</evidence>
<accession>A0A9D4ZFI7</accession>
<dbReference type="Proteomes" id="UP000886520">
    <property type="component" value="Chromosome 12"/>
</dbReference>
<reference evidence="2" key="1">
    <citation type="submission" date="2021-01" db="EMBL/GenBank/DDBJ databases">
        <title>Adiantum capillus-veneris genome.</title>
        <authorList>
            <person name="Fang Y."/>
            <person name="Liao Q."/>
        </authorList>
    </citation>
    <scope>NUCLEOTIDE SEQUENCE</scope>
    <source>
        <strain evidence="2">H3</strain>
        <tissue evidence="2">Leaf</tissue>
    </source>
</reference>
<name>A0A9D4ZFI7_ADICA</name>
<gene>
    <name evidence="2" type="ORF">GOP47_0012278</name>
</gene>
<dbReference type="AlphaFoldDB" id="A0A9D4ZFI7"/>
<organism evidence="2 3">
    <name type="scientific">Adiantum capillus-veneris</name>
    <name type="common">Maidenhair fern</name>
    <dbReference type="NCBI Taxonomy" id="13818"/>
    <lineage>
        <taxon>Eukaryota</taxon>
        <taxon>Viridiplantae</taxon>
        <taxon>Streptophyta</taxon>
        <taxon>Embryophyta</taxon>
        <taxon>Tracheophyta</taxon>
        <taxon>Polypodiopsida</taxon>
        <taxon>Polypodiidae</taxon>
        <taxon>Polypodiales</taxon>
        <taxon>Pteridineae</taxon>
        <taxon>Pteridaceae</taxon>
        <taxon>Vittarioideae</taxon>
        <taxon>Adiantum</taxon>
    </lineage>
</organism>
<sequence length="183" mass="20502">MKVMASSLHLSHLACSTCRLHADKTRIPVRVRQGPAMKAKWPFALVLGVAVLLHPERDYSNDLALAFNSFRNSSSSIQKDPVDPFTLHDNIFKKYFIENIVEGKVVSRRKGFTSTACLNTLDANKETPERVSRLKTKRLDAGARHLLVNHRNFFLCGSALCVVFVFVFPLGTALGADFVRMIQ</sequence>
<protein>
    <submittedName>
        <fullName evidence="2">Uncharacterized protein</fullName>
    </submittedName>
</protein>
<keyword evidence="1" id="KW-0812">Transmembrane</keyword>
<feature type="transmembrane region" description="Helical" evidence="1">
    <location>
        <begin position="153"/>
        <end position="176"/>
    </location>
</feature>
<evidence type="ECO:0000313" key="3">
    <source>
        <dbReference type="Proteomes" id="UP000886520"/>
    </source>
</evidence>
<keyword evidence="1" id="KW-0472">Membrane</keyword>
<keyword evidence="3" id="KW-1185">Reference proteome</keyword>
<keyword evidence="1" id="KW-1133">Transmembrane helix</keyword>
<proteinExistence type="predicted"/>
<comment type="caution">
    <text evidence="2">The sequence shown here is derived from an EMBL/GenBank/DDBJ whole genome shotgun (WGS) entry which is preliminary data.</text>
</comment>